<name>A0ABT2ESW7_9BACT</name>
<gene>
    <name evidence="2" type="ORF">M2350_003504</name>
</gene>
<accession>A0ABT2ESW7</accession>
<keyword evidence="3" id="KW-1185">Reference proteome</keyword>
<evidence type="ECO:0008006" key="4">
    <source>
        <dbReference type="Google" id="ProtNLM"/>
    </source>
</evidence>
<evidence type="ECO:0000313" key="2">
    <source>
        <dbReference type="EMBL" id="MCS3921063.1"/>
    </source>
</evidence>
<evidence type="ECO:0000256" key="1">
    <source>
        <dbReference type="SAM" id="SignalP"/>
    </source>
</evidence>
<reference evidence="2 3" key="1">
    <citation type="submission" date="2022-08" db="EMBL/GenBank/DDBJ databases">
        <title>Bacterial and archaeal communities from various locations to study Microbial Dark Matter (Phase II).</title>
        <authorList>
            <person name="Stepanauskas R."/>
        </authorList>
    </citation>
    <scope>NUCLEOTIDE SEQUENCE [LARGE SCALE GENOMIC DNA]</scope>
    <source>
        <strain evidence="2 3">PD1</strain>
    </source>
</reference>
<keyword evidence="1" id="KW-0732">Signal</keyword>
<dbReference type="EMBL" id="JANUCP010000009">
    <property type="protein sequence ID" value="MCS3921063.1"/>
    <property type="molecule type" value="Genomic_DNA"/>
</dbReference>
<feature type="signal peptide" evidence="1">
    <location>
        <begin position="1"/>
        <end position="23"/>
    </location>
</feature>
<sequence length="113" mass="12956">MRWRKLVVATLLTVVSIATPLFAGFCMNCYSGQCESGCSPVYSGYWSSYCVACQLPDGSFACTACTWLIYWCMRGQYACSNPPYIFVLTYYEDKWRPYPPFSCVWTSQGYRCQ</sequence>
<proteinExistence type="predicted"/>
<evidence type="ECO:0000313" key="3">
    <source>
        <dbReference type="Proteomes" id="UP001204798"/>
    </source>
</evidence>
<organism evidence="2 3">
    <name type="scientific">Candidatus Fervidibacter sacchari</name>
    <dbReference type="NCBI Taxonomy" id="1448929"/>
    <lineage>
        <taxon>Bacteria</taxon>
        <taxon>Candidatus Fervidibacterota</taxon>
        <taxon>Candidatus Fervidibacter</taxon>
    </lineage>
</organism>
<protein>
    <recommendedName>
        <fullName evidence="4">Secreted protein</fullName>
    </recommendedName>
</protein>
<dbReference type="Proteomes" id="UP001204798">
    <property type="component" value="Unassembled WGS sequence"/>
</dbReference>
<comment type="caution">
    <text evidence="2">The sequence shown here is derived from an EMBL/GenBank/DDBJ whole genome shotgun (WGS) entry which is preliminary data.</text>
</comment>
<feature type="chain" id="PRO_5047371931" description="Secreted protein" evidence="1">
    <location>
        <begin position="24"/>
        <end position="113"/>
    </location>
</feature>